<dbReference type="Proteomes" id="UP001187192">
    <property type="component" value="Unassembled WGS sequence"/>
</dbReference>
<sequence>MNNKVAAKQKGQGIKVRLRGNKVPAVICEADSTVMLSTEEAFLGA</sequence>
<protein>
    <submittedName>
        <fullName evidence="1">Uncharacterized protein</fullName>
    </submittedName>
</protein>
<proteinExistence type="predicted"/>
<comment type="caution">
    <text evidence="1">The sequence shown here is derived from an EMBL/GenBank/DDBJ whole genome shotgun (WGS) entry which is preliminary data.</text>
</comment>
<organism evidence="1 2">
    <name type="scientific">Ficus carica</name>
    <name type="common">Common fig</name>
    <dbReference type="NCBI Taxonomy" id="3494"/>
    <lineage>
        <taxon>Eukaryota</taxon>
        <taxon>Viridiplantae</taxon>
        <taxon>Streptophyta</taxon>
        <taxon>Embryophyta</taxon>
        <taxon>Tracheophyta</taxon>
        <taxon>Spermatophyta</taxon>
        <taxon>Magnoliopsida</taxon>
        <taxon>eudicotyledons</taxon>
        <taxon>Gunneridae</taxon>
        <taxon>Pentapetalae</taxon>
        <taxon>rosids</taxon>
        <taxon>fabids</taxon>
        <taxon>Rosales</taxon>
        <taxon>Moraceae</taxon>
        <taxon>Ficeae</taxon>
        <taxon>Ficus</taxon>
    </lineage>
</organism>
<gene>
    <name evidence="1" type="ORF">TIFTF001_022167</name>
</gene>
<dbReference type="EMBL" id="BTGU01000044">
    <property type="protein sequence ID" value="GMN53013.1"/>
    <property type="molecule type" value="Genomic_DNA"/>
</dbReference>
<evidence type="ECO:0000313" key="2">
    <source>
        <dbReference type="Proteomes" id="UP001187192"/>
    </source>
</evidence>
<name>A0AA88AE18_FICCA</name>
<evidence type="ECO:0000313" key="1">
    <source>
        <dbReference type="EMBL" id="GMN53013.1"/>
    </source>
</evidence>
<accession>A0AA88AE18</accession>
<dbReference type="Gramene" id="FCD_00010664-RA">
    <property type="protein sequence ID" value="FCD_00010664-RA:cds"/>
    <property type="gene ID" value="FCD_00010664"/>
</dbReference>
<dbReference type="AlphaFoldDB" id="A0AA88AE18"/>
<keyword evidence="2" id="KW-1185">Reference proteome</keyword>
<reference evidence="1" key="1">
    <citation type="submission" date="2023-07" db="EMBL/GenBank/DDBJ databases">
        <title>draft genome sequence of fig (Ficus carica).</title>
        <authorList>
            <person name="Takahashi T."/>
            <person name="Nishimura K."/>
        </authorList>
    </citation>
    <scope>NUCLEOTIDE SEQUENCE</scope>
</reference>